<feature type="compositionally biased region" description="Basic residues" evidence="1">
    <location>
        <begin position="25"/>
        <end position="35"/>
    </location>
</feature>
<keyword evidence="3" id="KW-1185">Reference proteome</keyword>
<protein>
    <submittedName>
        <fullName evidence="2">Uncharacterized protein</fullName>
    </submittedName>
</protein>
<proteinExistence type="predicted"/>
<dbReference type="EMBL" id="SUMC01000003">
    <property type="protein sequence ID" value="TKA12798.1"/>
    <property type="molecule type" value="Genomic_DNA"/>
</dbReference>
<gene>
    <name evidence="2" type="ORF">FCI23_05505</name>
</gene>
<feature type="compositionally biased region" description="Basic and acidic residues" evidence="1">
    <location>
        <begin position="1"/>
        <end position="15"/>
    </location>
</feature>
<dbReference type="Proteomes" id="UP000305778">
    <property type="component" value="Unassembled WGS sequence"/>
</dbReference>
<dbReference type="RefSeq" id="WP_136722274.1">
    <property type="nucleotide sequence ID" value="NZ_JAOPYF010000036.1"/>
</dbReference>
<comment type="caution">
    <text evidence="2">The sequence shown here is derived from an EMBL/GenBank/DDBJ whole genome shotgun (WGS) entry which is preliminary data.</text>
</comment>
<dbReference type="OrthoDB" id="5147872at2"/>
<organism evidence="2 3">
    <name type="scientific">Actinacidiphila oryziradicis</name>
    <dbReference type="NCBI Taxonomy" id="2571141"/>
    <lineage>
        <taxon>Bacteria</taxon>
        <taxon>Bacillati</taxon>
        <taxon>Actinomycetota</taxon>
        <taxon>Actinomycetes</taxon>
        <taxon>Kitasatosporales</taxon>
        <taxon>Streptomycetaceae</taxon>
        <taxon>Actinacidiphila</taxon>
    </lineage>
</organism>
<sequence>MAEIKVGKPDIRTDGTAHIPGVRQGNHRGLCKRNPGHLPGGLSDARRSTGINPEPKNAILPVMPNLSPA</sequence>
<dbReference type="AlphaFoldDB" id="A0A4U0STH4"/>
<evidence type="ECO:0000256" key="1">
    <source>
        <dbReference type="SAM" id="MobiDB-lite"/>
    </source>
</evidence>
<accession>A0A4U0STH4</accession>
<reference evidence="2 3" key="1">
    <citation type="submission" date="2019-04" db="EMBL/GenBank/DDBJ databases">
        <title>Streptomyces oryziradicis sp. nov., a novel actinomycete isolated from rhizosphere soil of rice (Oryza sativa L.).</title>
        <authorList>
            <person name="Li C."/>
        </authorList>
    </citation>
    <scope>NUCLEOTIDE SEQUENCE [LARGE SCALE GENOMIC DNA]</scope>
    <source>
        <strain evidence="2 3">NEAU-C40</strain>
    </source>
</reference>
<name>A0A4U0STH4_9ACTN</name>
<feature type="region of interest" description="Disordered" evidence="1">
    <location>
        <begin position="1"/>
        <end position="69"/>
    </location>
</feature>
<evidence type="ECO:0000313" key="3">
    <source>
        <dbReference type="Proteomes" id="UP000305778"/>
    </source>
</evidence>
<evidence type="ECO:0000313" key="2">
    <source>
        <dbReference type="EMBL" id="TKA12798.1"/>
    </source>
</evidence>